<organism evidence="2 3">
    <name type="scientific">Echinicola arenosa</name>
    <dbReference type="NCBI Taxonomy" id="2774144"/>
    <lineage>
        <taxon>Bacteria</taxon>
        <taxon>Pseudomonadati</taxon>
        <taxon>Bacteroidota</taxon>
        <taxon>Cytophagia</taxon>
        <taxon>Cytophagales</taxon>
        <taxon>Cyclobacteriaceae</taxon>
        <taxon>Echinicola</taxon>
    </lineage>
</organism>
<keyword evidence="3" id="KW-1185">Reference proteome</keyword>
<evidence type="ECO:0000313" key="3">
    <source>
        <dbReference type="Proteomes" id="UP000647133"/>
    </source>
</evidence>
<comment type="caution">
    <text evidence="2">The sequence shown here is derived from an EMBL/GenBank/DDBJ whole genome shotgun (WGS) entry which is preliminary data.</text>
</comment>
<dbReference type="RefSeq" id="WP_192006953.1">
    <property type="nucleotide sequence ID" value="NZ_JACYTQ010000001.1"/>
</dbReference>
<evidence type="ECO:0000313" key="2">
    <source>
        <dbReference type="EMBL" id="MBD8487165.1"/>
    </source>
</evidence>
<reference evidence="2 3" key="1">
    <citation type="submission" date="2020-09" db="EMBL/GenBank/DDBJ databases">
        <title>Echinicola sp. CAU 1574 isolated from sand of Sido Beach.</title>
        <authorList>
            <person name="Kim W."/>
        </authorList>
    </citation>
    <scope>NUCLEOTIDE SEQUENCE [LARGE SCALE GENOMIC DNA]</scope>
    <source>
        <strain evidence="2 3">CAU 1574</strain>
    </source>
</reference>
<sequence length="97" mass="10903">MSFISDGLFVLRGKLFLGHLVVKPQMVFYYLKALKGSINSAVIIDKVSVTPNPRILNGNTNNHIRGYSKSKSKASGQQSTKRMVQRTRLMNSFIDEN</sequence>
<evidence type="ECO:0000256" key="1">
    <source>
        <dbReference type="SAM" id="MobiDB-lite"/>
    </source>
</evidence>
<protein>
    <submittedName>
        <fullName evidence="2">Uncharacterized protein</fullName>
    </submittedName>
</protein>
<dbReference type="EMBL" id="JACYTQ010000001">
    <property type="protein sequence ID" value="MBD8487165.1"/>
    <property type="molecule type" value="Genomic_DNA"/>
</dbReference>
<name>A0ABR9AEZ9_9BACT</name>
<feature type="region of interest" description="Disordered" evidence="1">
    <location>
        <begin position="58"/>
        <end position="83"/>
    </location>
</feature>
<dbReference type="Proteomes" id="UP000647133">
    <property type="component" value="Unassembled WGS sequence"/>
</dbReference>
<accession>A0ABR9AEZ9</accession>
<gene>
    <name evidence="2" type="ORF">IFO69_00255</name>
</gene>
<proteinExistence type="predicted"/>